<feature type="region of interest" description="Disordered" evidence="1">
    <location>
        <begin position="1"/>
        <end position="23"/>
    </location>
</feature>
<dbReference type="AlphaFoldDB" id="A0AA88U9A4"/>
<reference evidence="2" key="1">
    <citation type="submission" date="2022-12" db="EMBL/GenBank/DDBJ databases">
        <title>Draft genome assemblies for two species of Escallonia (Escalloniales).</title>
        <authorList>
            <person name="Chanderbali A."/>
            <person name="Dervinis C."/>
            <person name="Anghel I."/>
            <person name="Soltis D."/>
            <person name="Soltis P."/>
            <person name="Zapata F."/>
        </authorList>
    </citation>
    <scope>NUCLEOTIDE SEQUENCE</scope>
    <source>
        <strain evidence="2">UCBG92.1500</strain>
        <tissue evidence="2">Leaf</tissue>
    </source>
</reference>
<organism evidence="2 3">
    <name type="scientific">Escallonia rubra</name>
    <dbReference type="NCBI Taxonomy" id="112253"/>
    <lineage>
        <taxon>Eukaryota</taxon>
        <taxon>Viridiplantae</taxon>
        <taxon>Streptophyta</taxon>
        <taxon>Embryophyta</taxon>
        <taxon>Tracheophyta</taxon>
        <taxon>Spermatophyta</taxon>
        <taxon>Magnoliopsida</taxon>
        <taxon>eudicotyledons</taxon>
        <taxon>Gunneridae</taxon>
        <taxon>Pentapetalae</taxon>
        <taxon>asterids</taxon>
        <taxon>campanulids</taxon>
        <taxon>Escalloniales</taxon>
        <taxon>Escalloniaceae</taxon>
        <taxon>Escallonia</taxon>
    </lineage>
</organism>
<evidence type="ECO:0000256" key="1">
    <source>
        <dbReference type="SAM" id="MobiDB-lite"/>
    </source>
</evidence>
<evidence type="ECO:0000313" key="2">
    <source>
        <dbReference type="EMBL" id="KAK2975690.1"/>
    </source>
</evidence>
<proteinExistence type="predicted"/>
<comment type="caution">
    <text evidence="2">The sequence shown here is derived from an EMBL/GenBank/DDBJ whole genome shotgun (WGS) entry which is preliminary data.</text>
</comment>
<dbReference type="EMBL" id="JAVXUO010002166">
    <property type="protein sequence ID" value="KAK2975690.1"/>
    <property type="molecule type" value="Genomic_DNA"/>
</dbReference>
<name>A0AA88U9A4_9ASTE</name>
<dbReference type="Proteomes" id="UP001187471">
    <property type="component" value="Unassembled WGS sequence"/>
</dbReference>
<keyword evidence="3" id="KW-1185">Reference proteome</keyword>
<evidence type="ECO:0000313" key="3">
    <source>
        <dbReference type="Proteomes" id="UP001187471"/>
    </source>
</evidence>
<gene>
    <name evidence="2" type="ORF">RJ640_014484</name>
</gene>
<accession>A0AA88U9A4</accession>
<protein>
    <submittedName>
        <fullName evidence="2">Uncharacterized protein</fullName>
    </submittedName>
</protein>
<sequence>MAEIECLQKSKPPAATGGGDKKKNNAKKSVETYKIYLFKILKQLQGALEDDGNLTPAQRKKEDRGFCGNYGELIAYLLRIGLWPKSNSLNEDRLPKLLGKESSDKLQFRILKSTKELGKETKMLRTLFSGFETHGRKKVRHGVTSPVTLGNGFKERSLALSTLNDFIFPNSSERSTRLEQPEMLIPANVRLSEIVDHPPRPPDGRDAGQAAAEVSATEKVLSLIEAYSEKWCELCRGYLCTIDWDAVAASVGVRCPGMLATVVSEAMVIMAAKSQPKPNGDVEFVKCDLPAHTSPITAGKSPTTLNFFYQTLASFRISAQLSHRKSIVKENAFLRKIGHSVGSDQHTRFWPYAGERSMKELFRNFPSVNVDKEISLAVKVVIFCTVAPRTPTLIKTGQGSYKPWLEFISHNKLLSLELRDGPLGGTHVL</sequence>